<evidence type="ECO:0000313" key="3">
    <source>
        <dbReference type="Proteomes" id="UP000008922"/>
    </source>
</evidence>
<dbReference type="Pfam" id="PF19528">
    <property type="entry name" value="DUF6056"/>
    <property type="match status" value="1"/>
</dbReference>
<feature type="transmembrane region" description="Helical" evidence="1">
    <location>
        <begin position="387"/>
        <end position="405"/>
    </location>
</feature>
<feature type="transmembrane region" description="Helical" evidence="1">
    <location>
        <begin position="260"/>
        <end position="281"/>
    </location>
</feature>
<dbReference type="AlphaFoldDB" id="E8N1P3"/>
<feature type="transmembrane region" description="Helical" evidence="1">
    <location>
        <begin position="333"/>
        <end position="353"/>
    </location>
</feature>
<feature type="transmembrane region" description="Helical" evidence="1">
    <location>
        <begin position="46"/>
        <end position="63"/>
    </location>
</feature>
<dbReference type="STRING" id="926569.ANT_06140"/>
<name>E8N1P3_ANATU</name>
<keyword evidence="1" id="KW-0472">Membrane</keyword>
<feature type="transmembrane region" description="Helical" evidence="1">
    <location>
        <begin position="362"/>
        <end position="381"/>
    </location>
</feature>
<proteinExistence type="predicted"/>
<reference evidence="2 3" key="1">
    <citation type="submission" date="2010-12" db="EMBL/GenBank/DDBJ databases">
        <title>Whole genome sequence of Anaerolinea thermophila UNI-1.</title>
        <authorList>
            <person name="Narita-Yamada S."/>
            <person name="Kishi E."/>
            <person name="Watanabe Y."/>
            <person name="Takasaki K."/>
            <person name="Ankai A."/>
            <person name="Oguchi A."/>
            <person name="Fukui S."/>
            <person name="Takahashi M."/>
            <person name="Yashiro I."/>
            <person name="Hosoyama A."/>
            <person name="Sekiguchi Y."/>
            <person name="Hanada S."/>
            <person name="Fujita N."/>
        </authorList>
    </citation>
    <scope>NUCLEOTIDE SEQUENCE [LARGE SCALE GENOMIC DNA]</scope>
    <source>
        <strain evidence="3">DSM 14523 / JCM 11388 / NBRC 100420 / UNI-1</strain>
    </source>
</reference>
<gene>
    <name evidence="2" type="ordered locus">ANT_06140</name>
</gene>
<protein>
    <submittedName>
        <fullName evidence="2">Hypothetical membrane protein</fullName>
    </submittedName>
</protein>
<feature type="transmembrane region" description="Helical" evidence="1">
    <location>
        <begin position="75"/>
        <end position="93"/>
    </location>
</feature>
<dbReference type="InterPro" id="IPR045691">
    <property type="entry name" value="DUF6056"/>
</dbReference>
<feature type="transmembrane region" description="Helical" evidence="1">
    <location>
        <begin position="426"/>
        <end position="448"/>
    </location>
</feature>
<dbReference type="InParanoid" id="E8N1P3"/>
<feature type="transmembrane region" description="Helical" evidence="1">
    <location>
        <begin position="568"/>
        <end position="589"/>
    </location>
</feature>
<accession>E8N1P3</accession>
<feature type="transmembrane region" description="Helical" evidence="1">
    <location>
        <begin position="601"/>
        <end position="618"/>
    </location>
</feature>
<feature type="transmembrane region" description="Helical" evidence="1">
    <location>
        <begin position="217"/>
        <end position="239"/>
    </location>
</feature>
<evidence type="ECO:0000313" key="2">
    <source>
        <dbReference type="EMBL" id="BAJ62648.1"/>
    </source>
</evidence>
<organism evidence="2 3">
    <name type="scientific">Anaerolinea thermophila (strain DSM 14523 / JCM 11388 / NBRC 100420 / UNI-1)</name>
    <dbReference type="NCBI Taxonomy" id="926569"/>
    <lineage>
        <taxon>Bacteria</taxon>
        <taxon>Bacillati</taxon>
        <taxon>Chloroflexota</taxon>
        <taxon>Anaerolineae</taxon>
        <taxon>Anaerolineales</taxon>
        <taxon>Anaerolineaceae</taxon>
        <taxon>Anaerolinea</taxon>
    </lineage>
</organism>
<dbReference type="KEGG" id="atm:ANT_06140"/>
<evidence type="ECO:0000256" key="1">
    <source>
        <dbReference type="SAM" id="Phobius"/>
    </source>
</evidence>
<feature type="transmembrane region" description="Helical" evidence="1">
    <location>
        <begin position="624"/>
        <end position="647"/>
    </location>
</feature>
<feature type="transmembrane region" description="Helical" evidence="1">
    <location>
        <begin position="468"/>
        <end position="488"/>
    </location>
</feature>
<sequence>MRMPFKADKRALLERGLLLGGSWASLTLTLYLFLLQPFHTISRIRLGLSAVLAGMIILLLFLWSERDEALPPRVSKGWLVLFALWGTLLVYFAKPQPSMALFALPETLEVTFVPLEANTAAVQILWLNDGVADISFRQIDWAGNAQIQPDGVRLSLTKDQPGGFRWQGKGWQSFTLTLKSNSPLKAYLRTQRANYEEIIEPTEDAEYTLHLPIGNPGISGVFLALIWGNVFLSFFLFLLMSVAFPHRNISLRLSLRWQDLLPWFILALFALLGWGAGMVIAQYNRLYADDYCYLNILHENGWLKANMHAYLHITGRFAGHFLDFIAYHLGESIAPLGIYVLFAAGGGGLYLLMRTLYPQSKVWHTASLAAALPLFALITTANPVQSVFWTLHALSVCAGLGFLLLTFRQVFRWMDTPPALKNRLGLFLLAVFTGGFHETLSIFGILFLSLLAWLDWRSQRHQGKQKEFPVSAVAVLGLLMGFLIVIIAPGNTSRMAEIGITFDLKEIFRQTPNLILSSFRWMLGGPYQNGFTLLVLLAVFLLGLQWGLRHAIPSYGFLPLHPLEKLAFFFLPFVSILLMLLPSAVLRGFFPLRSLFIPQTVLILGMFGHGIWAGTWLREQNLKLLAPVAIVATALILWMGWLIFPAVSRFHQEMKLHAAEWDTRAAFITQAHTAGQNTVLVPPYRYIAEVDLQPDPENWLNRCIQTYYGITVQLESIEQP</sequence>
<keyword evidence="1" id="KW-1133">Transmembrane helix</keyword>
<dbReference type="Proteomes" id="UP000008922">
    <property type="component" value="Chromosome"/>
</dbReference>
<feature type="transmembrane region" description="Helical" evidence="1">
    <location>
        <begin position="530"/>
        <end position="548"/>
    </location>
</feature>
<keyword evidence="3" id="KW-1185">Reference proteome</keyword>
<dbReference type="HOGENOM" id="CLU_383883_0_0_0"/>
<dbReference type="EMBL" id="AP012029">
    <property type="protein sequence ID" value="BAJ62648.1"/>
    <property type="molecule type" value="Genomic_DNA"/>
</dbReference>
<feature type="transmembrane region" description="Helical" evidence="1">
    <location>
        <begin position="12"/>
        <end position="34"/>
    </location>
</feature>
<keyword evidence="1" id="KW-0812">Transmembrane</keyword>